<keyword evidence="2" id="KW-1185">Reference proteome</keyword>
<gene>
    <name evidence="1" type="ORF">LEP1GSC108_2315</name>
</gene>
<sequence>MSYKGFKIFNIDIKAKKSAPPESITRRLFSTSIVRNRKTQNSPGRQKIITAFGSKYQRGNRFRIS</sequence>
<dbReference type="Proteomes" id="UP000012118">
    <property type="component" value="Unassembled WGS sequence"/>
</dbReference>
<dbReference type="EMBL" id="AHNU02000039">
    <property type="protein sequence ID" value="EMN90886.1"/>
    <property type="molecule type" value="Genomic_DNA"/>
</dbReference>
<name>M6Q5K9_9LEPT</name>
<protein>
    <submittedName>
        <fullName evidence="1">Uncharacterized protein</fullName>
    </submittedName>
</protein>
<evidence type="ECO:0000313" key="1">
    <source>
        <dbReference type="EMBL" id="EMN90886.1"/>
    </source>
</evidence>
<comment type="caution">
    <text evidence="1">The sequence shown here is derived from an EMBL/GenBank/DDBJ whole genome shotgun (WGS) entry which is preliminary data.</text>
</comment>
<proteinExistence type="predicted"/>
<organism evidence="1 2">
    <name type="scientific">Leptospira weilii str. UI 13098</name>
    <dbReference type="NCBI Taxonomy" id="1088542"/>
    <lineage>
        <taxon>Bacteria</taxon>
        <taxon>Pseudomonadati</taxon>
        <taxon>Spirochaetota</taxon>
        <taxon>Spirochaetia</taxon>
        <taxon>Leptospirales</taxon>
        <taxon>Leptospiraceae</taxon>
        <taxon>Leptospira</taxon>
    </lineage>
</organism>
<dbReference type="AlphaFoldDB" id="M6Q5K9"/>
<accession>M6Q5K9</accession>
<reference evidence="1 2" key="1">
    <citation type="submission" date="2013-01" db="EMBL/GenBank/DDBJ databases">
        <authorList>
            <person name="Harkins D.M."/>
            <person name="Durkin A.S."/>
            <person name="Brinkac L.M."/>
            <person name="Haft D.H."/>
            <person name="Selengut J.D."/>
            <person name="Sanka R."/>
            <person name="DePew J."/>
            <person name="Purushe J."/>
            <person name="Chanthongthip A."/>
            <person name="Lattana O."/>
            <person name="Phetsouvanh R."/>
            <person name="Newton P.N."/>
            <person name="Vinetz J.M."/>
            <person name="Sutton G.G."/>
            <person name="Nierman W.C."/>
            <person name="Fouts D.E."/>
        </authorList>
    </citation>
    <scope>NUCLEOTIDE SEQUENCE [LARGE SCALE GENOMIC DNA]</scope>
    <source>
        <strain evidence="1 2">UI 13098</strain>
    </source>
</reference>
<evidence type="ECO:0000313" key="2">
    <source>
        <dbReference type="Proteomes" id="UP000012118"/>
    </source>
</evidence>